<dbReference type="Pfam" id="PF13911">
    <property type="entry name" value="AhpC-TSA_2"/>
    <property type="match status" value="1"/>
</dbReference>
<dbReference type="EMBL" id="OZ035839">
    <property type="protein sequence ID" value="CAL1585779.1"/>
    <property type="molecule type" value="Genomic_DNA"/>
</dbReference>
<evidence type="ECO:0008006" key="3">
    <source>
        <dbReference type="Google" id="ProtNLM"/>
    </source>
</evidence>
<evidence type="ECO:0000313" key="2">
    <source>
        <dbReference type="Proteomes" id="UP001497482"/>
    </source>
</evidence>
<keyword evidence="2" id="KW-1185">Reference proteome</keyword>
<dbReference type="InterPro" id="IPR032801">
    <property type="entry name" value="PXL2A/B/C"/>
</dbReference>
<dbReference type="InterPro" id="IPR036249">
    <property type="entry name" value="Thioredoxin-like_sf"/>
</dbReference>
<accession>A0AAV2K7T2</accession>
<sequence length="285" mass="31516">MAAALTEEEDTLLRGLSLLVSLGTVLLQKAKEEAAESMEGFLPYKITTMFGLITGGTTLFRDLGVTKKSEAEELWKKSYHLEAVREQVDALLQLEIEWDAFLEHVDQSLLASNGQESPVMSVESLSADTALIDARSSKSVTLGEFLVPGQKQLLVLIRHAEQALLEARSVRVLVVSFSVLEGAQIWLEQTGCTLPMLLDQQRSIYRSFGLVSSYSKVMRFGCLLSYSEFGAVDRDFPEIPPRLLEDLYQMGGDFLIDETGKVILSHASKTPLDRPSVEDILKAAD</sequence>
<proteinExistence type="predicted"/>
<dbReference type="SUPFAM" id="SSF52833">
    <property type="entry name" value="Thioredoxin-like"/>
    <property type="match status" value="1"/>
</dbReference>
<dbReference type="Proteomes" id="UP001497482">
    <property type="component" value="Chromosome 17"/>
</dbReference>
<gene>
    <name evidence="1" type="ORF">KC01_LOCUS15964</name>
</gene>
<reference evidence="1 2" key="1">
    <citation type="submission" date="2024-04" db="EMBL/GenBank/DDBJ databases">
        <authorList>
            <person name="Waldvogel A.-M."/>
            <person name="Schoenle A."/>
        </authorList>
    </citation>
    <scope>NUCLEOTIDE SEQUENCE [LARGE SCALE GENOMIC DNA]</scope>
</reference>
<organism evidence="1 2">
    <name type="scientific">Knipowitschia caucasica</name>
    <name type="common">Caucasian dwarf goby</name>
    <name type="synonym">Pomatoschistus caucasicus</name>
    <dbReference type="NCBI Taxonomy" id="637954"/>
    <lineage>
        <taxon>Eukaryota</taxon>
        <taxon>Metazoa</taxon>
        <taxon>Chordata</taxon>
        <taxon>Craniata</taxon>
        <taxon>Vertebrata</taxon>
        <taxon>Euteleostomi</taxon>
        <taxon>Actinopterygii</taxon>
        <taxon>Neopterygii</taxon>
        <taxon>Teleostei</taxon>
        <taxon>Neoteleostei</taxon>
        <taxon>Acanthomorphata</taxon>
        <taxon>Gobiaria</taxon>
        <taxon>Gobiiformes</taxon>
        <taxon>Gobioidei</taxon>
        <taxon>Gobiidae</taxon>
        <taxon>Gobiinae</taxon>
        <taxon>Knipowitschia</taxon>
    </lineage>
</organism>
<name>A0AAV2K7T2_KNICA</name>
<evidence type="ECO:0000313" key="1">
    <source>
        <dbReference type="EMBL" id="CAL1585779.1"/>
    </source>
</evidence>
<dbReference type="AlphaFoldDB" id="A0AAV2K7T2"/>
<protein>
    <recommendedName>
        <fullName evidence="3">Selenoprotein L</fullName>
    </recommendedName>
</protein>
<dbReference type="Gene3D" id="3.40.30.10">
    <property type="entry name" value="Glutaredoxin"/>
    <property type="match status" value="1"/>
</dbReference>